<evidence type="ECO:0000256" key="1">
    <source>
        <dbReference type="PROSITE-ProRule" id="PRU00339"/>
    </source>
</evidence>
<gene>
    <name evidence="2" type="ORF">IQ249_05610</name>
</gene>
<reference evidence="2" key="1">
    <citation type="submission" date="2020-10" db="EMBL/GenBank/DDBJ databases">
        <authorList>
            <person name="Castelo-Branco R."/>
            <person name="Eusebio N."/>
            <person name="Adriana R."/>
            <person name="Vieira A."/>
            <person name="Brugerolle De Fraissinette N."/>
            <person name="Rezende De Castro R."/>
            <person name="Schneider M.P."/>
            <person name="Vasconcelos V."/>
            <person name="Leao P.N."/>
        </authorList>
    </citation>
    <scope>NUCLEOTIDE SEQUENCE</scope>
    <source>
        <strain evidence="2">LEGE 07157</strain>
    </source>
</reference>
<evidence type="ECO:0000313" key="2">
    <source>
        <dbReference type="EMBL" id="MBE9115372.1"/>
    </source>
</evidence>
<proteinExistence type="predicted"/>
<dbReference type="Gene3D" id="1.25.40.10">
    <property type="entry name" value="Tetratricopeptide repeat domain"/>
    <property type="match status" value="1"/>
</dbReference>
<name>A0A8J7DT54_9CYAN</name>
<keyword evidence="3" id="KW-1185">Reference proteome</keyword>
<organism evidence="2 3">
    <name type="scientific">Lusitaniella coriacea LEGE 07157</name>
    <dbReference type="NCBI Taxonomy" id="945747"/>
    <lineage>
        <taxon>Bacteria</taxon>
        <taxon>Bacillati</taxon>
        <taxon>Cyanobacteriota</taxon>
        <taxon>Cyanophyceae</taxon>
        <taxon>Spirulinales</taxon>
        <taxon>Lusitaniellaceae</taxon>
        <taxon>Lusitaniella</taxon>
    </lineage>
</organism>
<evidence type="ECO:0000313" key="3">
    <source>
        <dbReference type="Proteomes" id="UP000654482"/>
    </source>
</evidence>
<keyword evidence="1" id="KW-0802">TPR repeat</keyword>
<dbReference type="SUPFAM" id="SSF48452">
    <property type="entry name" value="TPR-like"/>
    <property type="match status" value="1"/>
</dbReference>
<feature type="repeat" description="TPR" evidence="1">
    <location>
        <begin position="218"/>
        <end position="251"/>
    </location>
</feature>
<dbReference type="InterPro" id="IPR019734">
    <property type="entry name" value="TPR_rpt"/>
</dbReference>
<comment type="caution">
    <text evidence="2">The sequence shown here is derived from an EMBL/GenBank/DDBJ whole genome shotgun (WGS) entry which is preliminary data.</text>
</comment>
<dbReference type="AlphaFoldDB" id="A0A8J7DT54"/>
<dbReference type="Proteomes" id="UP000654482">
    <property type="component" value="Unassembled WGS sequence"/>
</dbReference>
<protein>
    <submittedName>
        <fullName evidence="2">Tetratricopeptide repeat protein</fullName>
    </submittedName>
</protein>
<accession>A0A8J7DT54</accession>
<dbReference type="InterPro" id="IPR011990">
    <property type="entry name" value="TPR-like_helical_dom_sf"/>
</dbReference>
<sequence length="690" mass="76711">MENLEDAIAKYAAALAAIKDAASAKAQPALSQIINVLLARDGIQAVLNQTPPASRQLLAQLVQLDDALIEQAKSIIQEDRLAQCRQSLNPPESSWWWFLEGLPPKPQPQPKWAKYDWVWNLGTVVCLVVSTTFLSQTAKAFSAAEGFDLWGMFSTISQGAGLALVAGGALTDKGQKVVESALTSLKIPPYLHAEVTFAGALTLLSLSHITYSNLPRVGELYYEQGRKLQAENRWSEAQESYARSLNFIPDDPRISVSIGSIYEALGDFEKAIAEYEKGNLVGDPASMNALGRVAIWQAWEKTAWKGKIDADSARRADLLFERATKIVAQQTDDPRQQLLQAEIRTNQGILHWAKVGWNAQDALLDKIWLFGHAVPLEEAVPSNQHSSLSLSSKYRNQCYASVGDILHLASSQATPGVDPRVAYREFNYACLEIREVYQPGNWYDAKVIESAVDLQSVQQLIKRIQANVSPVKIADSKQISKFQQQLSAQIQQNLDPKSLPEDKIILRVFVNSKGKIIKYYAYDKMSQGLAYTTPIDRLWWDQKPDVQDPQEPLADFKVTFYNGAFEVASWSAKARGLTQNMTDPADMGMLKHCLFELLDRQVPGQFEVAENVNSDDIFRPSLIYKVNVTPDGAIADSQPMNKEAAERFQETPLVNLTTAPGDGIPLIPFKVEFKASNAFRITPWNEAENP</sequence>
<dbReference type="EMBL" id="JADEWZ010000006">
    <property type="protein sequence ID" value="MBE9115372.1"/>
    <property type="molecule type" value="Genomic_DNA"/>
</dbReference>
<dbReference type="PROSITE" id="PS50005">
    <property type="entry name" value="TPR"/>
    <property type="match status" value="1"/>
</dbReference>
<dbReference type="RefSeq" id="WP_194028461.1">
    <property type="nucleotide sequence ID" value="NZ_JADEWZ010000006.1"/>
</dbReference>